<keyword evidence="3" id="KW-1185">Reference proteome</keyword>
<evidence type="ECO:0000313" key="2">
    <source>
        <dbReference type="EMBL" id="KZT40688.1"/>
    </source>
</evidence>
<dbReference type="AlphaFoldDB" id="A0A166FIT2"/>
<feature type="compositionally biased region" description="Basic and acidic residues" evidence="1">
    <location>
        <begin position="61"/>
        <end position="74"/>
    </location>
</feature>
<evidence type="ECO:0000313" key="3">
    <source>
        <dbReference type="Proteomes" id="UP000076798"/>
    </source>
</evidence>
<sequence length="74" mass="7787">MAAARSTSVSPTRAGPEVGLKSVDARHRTSIPSSSRPSASPPSTPLILPPPAPLPFSTPMKPREPAMKTQDQTR</sequence>
<dbReference type="EMBL" id="KV428029">
    <property type="protein sequence ID" value="KZT40688.1"/>
    <property type="molecule type" value="Genomic_DNA"/>
</dbReference>
<proteinExistence type="predicted"/>
<organism evidence="2 3">
    <name type="scientific">Sistotremastrum suecicum HHB10207 ss-3</name>
    <dbReference type="NCBI Taxonomy" id="1314776"/>
    <lineage>
        <taxon>Eukaryota</taxon>
        <taxon>Fungi</taxon>
        <taxon>Dikarya</taxon>
        <taxon>Basidiomycota</taxon>
        <taxon>Agaricomycotina</taxon>
        <taxon>Agaricomycetes</taxon>
        <taxon>Sistotremastrales</taxon>
        <taxon>Sistotremastraceae</taxon>
        <taxon>Sistotremastrum</taxon>
    </lineage>
</organism>
<feature type="compositionally biased region" description="Polar residues" evidence="1">
    <location>
        <begin position="1"/>
        <end position="11"/>
    </location>
</feature>
<feature type="compositionally biased region" description="Pro residues" evidence="1">
    <location>
        <begin position="39"/>
        <end position="56"/>
    </location>
</feature>
<name>A0A166FIT2_9AGAM</name>
<reference evidence="2 3" key="1">
    <citation type="journal article" date="2016" name="Mol. Biol. Evol.">
        <title>Comparative Genomics of Early-Diverging Mushroom-Forming Fungi Provides Insights into the Origins of Lignocellulose Decay Capabilities.</title>
        <authorList>
            <person name="Nagy L.G."/>
            <person name="Riley R."/>
            <person name="Tritt A."/>
            <person name="Adam C."/>
            <person name="Daum C."/>
            <person name="Floudas D."/>
            <person name="Sun H."/>
            <person name="Yadav J.S."/>
            <person name="Pangilinan J."/>
            <person name="Larsson K.H."/>
            <person name="Matsuura K."/>
            <person name="Barry K."/>
            <person name="Labutti K."/>
            <person name="Kuo R."/>
            <person name="Ohm R.A."/>
            <person name="Bhattacharya S.S."/>
            <person name="Shirouzu T."/>
            <person name="Yoshinaga Y."/>
            <person name="Martin F.M."/>
            <person name="Grigoriev I.V."/>
            <person name="Hibbett D.S."/>
        </authorList>
    </citation>
    <scope>NUCLEOTIDE SEQUENCE [LARGE SCALE GENOMIC DNA]</scope>
    <source>
        <strain evidence="2 3">HHB10207 ss-3</strain>
    </source>
</reference>
<gene>
    <name evidence="2" type="ORF">SISSUDRAFT_437083</name>
</gene>
<evidence type="ECO:0000256" key="1">
    <source>
        <dbReference type="SAM" id="MobiDB-lite"/>
    </source>
</evidence>
<dbReference type="Proteomes" id="UP000076798">
    <property type="component" value="Unassembled WGS sequence"/>
</dbReference>
<feature type="region of interest" description="Disordered" evidence="1">
    <location>
        <begin position="1"/>
        <end position="74"/>
    </location>
</feature>
<accession>A0A166FIT2</accession>
<protein>
    <submittedName>
        <fullName evidence="2">Uncharacterized protein</fullName>
    </submittedName>
</protein>